<gene>
    <name evidence="1" type="ORF">SAMN05444586_1001149</name>
</gene>
<evidence type="ECO:0000313" key="1">
    <source>
        <dbReference type="EMBL" id="SFS31454.1"/>
    </source>
</evidence>
<keyword evidence="2" id="KW-1185">Reference proteome</keyword>
<dbReference type="EMBL" id="FOZU01000001">
    <property type="protein sequence ID" value="SFS31454.1"/>
    <property type="molecule type" value="Genomic_DNA"/>
</dbReference>
<evidence type="ECO:0000313" key="2">
    <source>
        <dbReference type="Proteomes" id="UP000182827"/>
    </source>
</evidence>
<reference evidence="2" key="1">
    <citation type="submission" date="2016-10" db="EMBL/GenBank/DDBJ databases">
        <authorList>
            <person name="Varghese N."/>
            <person name="Submissions S."/>
        </authorList>
    </citation>
    <scope>NUCLEOTIDE SEQUENCE [LARGE SCALE GENOMIC DNA]</scope>
    <source>
        <strain evidence="2">ANC 5076</strain>
    </source>
</reference>
<proteinExistence type="predicted"/>
<protein>
    <submittedName>
        <fullName evidence="1">Uncharacterized protein</fullName>
    </submittedName>
</protein>
<name>A0A1I6NU86_9GAMM</name>
<organism evidence="1 2">
    <name type="scientific">Acinetobacter bohemicus</name>
    <dbReference type="NCBI Taxonomy" id="1435036"/>
    <lineage>
        <taxon>Bacteria</taxon>
        <taxon>Pseudomonadati</taxon>
        <taxon>Pseudomonadota</taxon>
        <taxon>Gammaproteobacteria</taxon>
        <taxon>Moraxellales</taxon>
        <taxon>Moraxellaceae</taxon>
        <taxon>Acinetobacter</taxon>
    </lineage>
</organism>
<dbReference type="AlphaFoldDB" id="A0A1I6NU86"/>
<accession>A0A1I6NU86</accession>
<sequence>MHTLTIAEIFSNLSFYQDNYLSIIQDSVQYRTVVEDAYIQVWPVGTEQLYLGDLLQLWFSDKWLINSPCQLLLESYSNGRKKPLQRDHDLYLYQLNGSTLSGRNNSKVWSVSEQKKLSVSLDSVFKYLCIFKGTHRPSIFHDSLIKNFKTSKQQYKQKSMS</sequence>
<dbReference type="Proteomes" id="UP000182827">
    <property type="component" value="Unassembled WGS sequence"/>
</dbReference>
<dbReference type="RefSeq" id="WP_074943187.1">
    <property type="nucleotide sequence ID" value="NZ_FOZU01000001.1"/>
</dbReference>